<sequence length="134" mass="15218">MTWKENWGKGLKVMMFIFSLRNLNLRDKANPGVSLAPSHLANMPLPKNVSMQAWSAGVSREEVVSISVTGGVGSFDCNRHRQMRVLSYRRLRLLTHPVIVVRLPQSVVVLCPLECRCRRLPTHPSCSMPPKERR</sequence>
<protein>
    <submittedName>
        <fullName evidence="1">Uncharacterized protein</fullName>
    </submittedName>
</protein>
<gene>
    <name evidence="1" type="ORF">V8G54_024864</name>
</gene>
<organism evidence="1 2">
    <name type="scientific">Vigna mungo</name>
    <name type="common">Black gram</name>
    <name type="synonym">Phaseolus mungo</name>
    <dbReference type="NCBI Taxonomy" id="3915"/>
    <lineage>
        <taxon>Eukaryota</taxon>
        <taxon>Viridiplantae</taxon>
        <taxon>Streptophyta</taxon>
        <taxon>Embryophyta</taxon>
        <taxon>Tracheophyta</taxon>
        <taxon>Spermatophyta</taxon>
        <taxon>Magnoliopsida</taxon>
        <taxon>eudicotyledons</taxon>
        <taxon>Gunneridae</taxon>
        <taxon>Pentapetalae</taxon>
        <taxon>rosids</taxon>
        <taxon>fabids</taxon>
        <taxon>Fabales</taxon>
        <taxon>Fabaceae</taxon>
        <taxon>Papilionoideae</taxon>
        <taxon>50 kb inversion clade</taxon>
        <taxon>NPAAA clade</taxon>
        <taxon>indigoferoid/millettioid clade</taxon>
        <taxon>Phaseoleae</taxon>
        <taxon>Vigna</taxon>
    </lineage>
</organism>
<accession>A0AAQ3N6C5</accession>
<name>A0AAQ3N6C5_VIGMU</name>
<proteinExistence type="predicted"/>
<evidence type="ECO:0000313" key="1">
    <source>
        <dbReference type="EMBL" id="WVZ04058.1"/>
    </source>
</evidence>
<dbReference type="EMBL" id="CP144694">
    <property type="protein sequence ID" value="WVZ04058.1"/>
    <property type="molecule type" value="Genomic_DNA"/>
</dbReference>
<dbReference type="Proteomes" id="UP001374535">
    <property type="component" value="Chromosome 7"/>
</dbReference>
<keyword evidence="2" id="KW-1185">Reference proteome</keyword>
<dbReference type="AlphaFoldDB" id="A0AAQ3N6C5"/>
<reference evidence="1 2" key="1">
    <citation type="journal article" date="2023" name="Life. Sci Alliance">
        <title>Evolutionary insights into 3D genome organization and epigenetic landscape of Vigna mungo.</title>
        <authorList>
            <person name="Junaid A."/>
            <person name="Singh B."/>
            <person name="Bhatia S."/>
        </authorList>
    </citation>
    <scope>NUCLEOTIDE SEQUENCE [LARGE SCALE GENOMIC DNA]</scope>
    <source>
        <strain evidence="1">Urdbean</strain>
    </source>
</reference>
<evidence type="ECO:0000313" key="2">
    <source>
        <dbReference type="Proteomes" id="UP001374535"/>
    </source>
</evidence>